<feature type="region of interest" description="Disordered" evidence="1">
    <location>
        <begin position="68"/>
        <end position="103"/>
    </location>
</feature>
<keyword evidence="4" id="KW-1185">Reference proteome</keyword>
<feature type="compositionally biased region" description="Pro residues" evidence="1">
    <location>
        <begin position="70"/>
        <end position="94"/>
    </location>
</feature>
<protein>
    <submittedName>
        <fullName evidence="3">E3 ubiquitin-protein ligase PDZRN3</fullName>
    </submittedName>
</protein>
<feature type="compositionally biased region" description="Basic and acidic residues" evidence="1">
    <location>
        <begin position="316"/>
        <end position="341"/>
    </location>
</feature>
<name>A0AAE1HZ48_9NEOP</name>
<accession>A0AAE1HZ48</accession>
<organism evidence="3 4">
    <name type="scientific">Frankliniella fusca</name>
    <dbReference type="NCBI Taxonomy" id="407009"/>
    <lineage>
        <taxon>Eukaryota</taxon>
        <taxon>Metazoa</taxon>
        <taxon>Ecdysozoa</taxon>
        <taxon>Arthropoda</taxon>
        <taxon>Hexapoda</taxon>
        <taxon>Insecta</taxon>
        <taxon>Pterygota</taxon>
        <taxon>Neoptera</taxon>
        <taxon>Paraneoptera</taxon>
        <taxon>Thysanoptera</taxon>
        <taxon>Terebrantia</taxon>
        <taxon>Thripoidea</taxon>
        <taxon>Thripidae</taxon>
        <taxon>Frankliniella</taxon>
    </lineage>
</organism>
<feature type="compositionally biased region" description="Low complexity" evidence="1">
    <location>
        <begin position="420"/>
        <end position="437"/>
    </location>
</feature>
<dbReference type="PANTHER" id="PTHR15545:SF8">
    <property type="entry name" value="SLO-INTERACTING PROTEIN 1"/>
    <property type="match status" value="1"/>
</dbReference>
<feature type="region of interest" description="Disordered" evidence="1">
    <location>
        <begin position="707"/>
        <end position="747"/>
    </location>
</feature>
<dbReference type="InterPro" id="IPR051971">
    <property type="entry name" value="E3_ubiquitin-PDZ_ligase"/>
</dbReference>
<evidence type="ECO:0000313" key="4">
    <source>
        <dbReference type="Proteomes" id="UP001219518"/>
    </source>
</evidence>
<feature type="compositionally biased region" description="Low complexity" evidence="1">
    <location>
        <begin position="446"/>
        <end position="459"/>
    </location>
</feature>
<feature type="compositionally biased region" description="Low complexity" evidence="1">
    <location>
        <begin position="526"/>
        <end position="538"/>
    </location>
</feature>
<evidence type="ECO:0000313" key="3">
    <source>
        <dbReference type="EMBL" id="KAK3929906.1"/>
    </source>
</evidence>
<dbReference type="PROSITE" id="PS50106">
    <property type="entry name" value="PDZ"/>
    <property type="match status" value="1"/>
</dbReference>
<feature type="compositionally biased region" description="Basic and acidic residues" evidence="1">
    <location>
        <begin position="387"/>
        <end position="396"/>
    </location>
</feature>
<feature type="region of interest" description="Disordered" evidence="1">
    <location>
        <begin position="300"/>
        <end position="459"/>
    </location>
</feature>
<dbReference type="SUPFAM" id="SSF50156">
    <property type="entry name" value="PDZ domain-like"/>
    <property type="match status" value="1"/>
</dbReference>
<feature type="compositionally biased region" description="Pro residues" evidence="1">
    <location>
        <begin position="621"/>
        <end position="641"/>
    </location>
</feature>
<feature type="region of interest" description="Disordered" evidence="1">
    <location>
        <begin position="503"/>
        <end position="540"/>
    </location>
</feature>
<dbReference type="EMBL" id="JAHWGI010001407">
    <property type="protein sequence ID" value="KAK3929906.1"/>
    <property type="molecule type" value="Genomic_DNA"/>
</dbReference>
<feature type="compositionally biased region" description="Basic and acidic residues" evidence="1">
    <location>
        <begin position="503"/>
        <end position="512"/>
    </location>
</feature>
<dbReference type="PANTHER" id="PTHR15545">
    <property type="entry name" value="PDZ DOMAIN CONTAINING RING FINGER PROTEIN 3, 4"/>
    <property type="match status" value="1"/>
</dbReference>
<feature type="compositionally biased region" description="Low complexity" evidence="1">
    <location>
        <begin position="592"/>
        <end position="620"/>
    </location>
</feature>
<dbReference type="Pfam" id="PF00595">
    <property type="entry name" value="PDZ"/>
    <property type="match status" value="1"/>
</dbReference>
<feature type="compositionally biased region" description="Low complexity" evidence="1">
    <location>
        <begin position="719"/>
        <end position="735"/>
    </location>
</feature>
<feature type="region of interest" description="Disordered" evidence="1">
    <location>
        <begin position="239"/>
        <end position="278"/>
    </location>
</feature>
<feature type="compositionally biased region" description="Basic residues" evidence="1">
    <location>
        <begin position="261"/>
        <end position="273"/>
    </location>
</feature>
<proteinExistence type="predicted"/>
<feature type="region of interest" description="Disordered" evidence="1">
    <location>
        <begin position="592"/>
        <end position="650"/>
    </location>
</feature>
<evidence type="ECO:0000259" key="2">
    <source>
        <dbReference type="PROSITE" id="PS50106"/>
    </source>
</evidence>
<reference evidence="3" key="2">
    <citation type="journal article" date="2023" name="BMC Genomics">
        <title>Pest status, molecular evolution, and epigenetic factors derived from the genome assembly of Frankliniella fusca, a thysanopteran phytovirus vector.</title>
        <authorList>
            <person name="Catto M.A."/>
            <person name="Labadie P.E."/>
            <person name="Jacobson A.L."/>
            <person name="Kennedy G.G."/>
            <person name="Srinivasan R."/>
            <person name="Hunt B.G."/>
        </authorList>
    </citation>
    <scope>NUCLEOTIDE SEQUENCE</scope>
    <source>
        <strain evidence="3">PL_HMW_Pooled</strain>
    </source>
</reference>
<dbReference type="SMART" id="SM00228">
    <property type="entry name" value="PDZ"/>
    <property type="match status" value="1"/>
</dbReference>
<evidence type="ECO:0000256" key="1">
    <source>
        <dbReference type="SAM" id="MobiDB-lite"/>
    </source>
</evidence>
<feature type="compositionally biased region" description="Acidic residues" evidence="1">
    <location>
        <begin position="239"/>
        <end position="249"/>
    </location>
</feature>
<feature type="domain" description="PDZ" evidence="2">
    <location>
        <begin position="150"/>
        <end position="237"/>
    </location>
</feature>
<dbReference type="Proteomes" id="UP001219518">
    <property type="component" value="Unassembled WGS sequence"/>
</dbReference>
<reference evidence="3" key="1">
    <citation type="submission" date="2021-07" db="EMBL/GenBank/DDBJ databases">
        <authorList>
            <person name="Catto M.A."/>
            <person name="Jacobson A."/>
            <person name="Kennedy G."/>
            <person name="Labadie P."/>
            <person name="Hunt B.G."/>
            <person name="Srinivasan R."/>
        </authorList>
    </citation>
    <scope>NUCLEOTIDE SEQUENCE</scope>
    <source>
        <strain evidence="3">PL_HMW_Pooled</strain>
        <tissue evidence="3">Head</tissue>
    </source>
</reference>
<comment type="caution">
    <text evidence="3">The sequence shown here is derived from an EMBL/GenBank/DDBJ whole genome shotgun (WGS) entry which is preliminary data.</text>
</comment>
<gene>
    <name evidence="3" type="ORF">KUF71_020890</name>
</gene>
<dbReference type="Gene3D" id="2.30.42.10">
    <property type="match status" value="1"/>
</dbReference>
<dbReference type="InterPro" id="IPR001478">
    <property type="entry name" value="PDZ"/>
</dbReference>
<dbReference type="AlphaFoldDB" id="A0AAE1HZ48"/>
<dbReference type="InterPro" id="IPR036034">
    <property type="entry name" value="PDZ_sf"/>
</dbReference>
<sequence>MVTASAPPQGHILPIAEVSSRDVLREDTNIFEGVSMVNGRDVSPQEAARALRTADEPLVVTLRRMKLGSPPAPAPVPAGSSPPSPSATAAPPPASATQSVEVQTEDLWPDWPSGLSGLDGVLDSVLDEESGGAPERSLHDILEQDIDLEEVTLLRSEAEEQLGITLSCSCSSGSDDLDTEVYIASVEPASLAGRDGRLQRGDQILQVNGEDITTRELAEHMFNSPGPAITLLVSRYYSEDDGDQDDEEGETCRRPACGKPAKPRTPTHAKHLQGHSDRDTAGWLSLSSAARKAAAARAAADQSYLSLSPPSPDDGSSDRRSDASSDRRSDGSTDRRSDARSDGSGSASGDRRSDGDGAAAAPSAYVNVPTPPKAPHNGLPSASASSRRKEAVKRNGADAVDSSTCPAPRGAPSERRSQRGSATAPSSASPASRLAPGPSGPGAAGGTRSLPSSLPLPLRAPSSEHIYETIPESDSEHIYCEPYEPTAEYTNVQPLFTLQLRKEGRQGEDRTTLRLGPAGPSARHAGSSGSSGSSGSCSTMYTNAANLQHTIEVSERERERDQTPISLLHMLMPRDGCALRLQVQQELFRQSLRQTTPTSSSRPQLPLPSPSSSGRLRSLPQPQPKPLTAPAFPFPPPPPAPSDAKMEWKVKRRADGSRYITRRPVRTRVIRETLRDRAAQLRDERAGFSTEDDTASELKMGRYWTKAERKQHVRRKRQQQLQQPEQPKPQPKQSQLNEEDAGRRPLNVVDLSHKKMTRKKSNVDDFTTVQELLAKGSTASTNAKMLGLLSVTTV</sequence>